<sequence length="1461" mass="158759">MSIPFVAPASYVRPKENRPHRFAYDFGSVDPGMYTPAPERSTPKRAPKRTIAYTIPLPSDSDSDSEGETQNTPDTSNLNYASASVHKPHHAQGHVLGVNALALSFHSPHADSLCHGDTGGVLFSGGRDGVVKAWDLNFPLRRALRESLAEGSARQNDSAVAIDRRGARRGRSPRSALRASRLVHSDWVNDLVVVDGGQTVVSASSDQTVRAWAPSRPDERPLTVGSHLDYVKALAYSRHRQVVISGGLDRKIKLWDIAEGRSASGPITALQEFGDASLSSSVYTLSCNAQGSLVVSGSPENVVRIWDTRSGRQVASLSGHTDHIRAVLLSEDSELVLSGSSDTTVKLWSMRTRRCLSTFAHHSDSVWSLHSSHPRFQTFYSASRDGLVAKTVGAGVFADEWHAGRRMSLTPVPRAASIDDAAHHSPVSGSQGVICVAVAKEPEGVVKLVAADDTYIWTATKGATLNRWLDVSIRKPHVVRDHAGLSDGQSISRVLNGSENTDSDDELKPESLILQSLLEPIQTLGISRPENSINLQHRRNQTVDTSRHHAPVSPSLGTTQPENTQNSDHFSSTNPFHNRSQSAGNRQQMPQLGLLTSILKPPTNGVLQMPGQSSEYLAMSTEPESDAMSIPDSPLPPGALLQSDVVGSPTTSPVGAHDHSSGSYITASSRPNPTSADSANSSDSGVVPVRLKPDESIRGRHGLHRHKVLDNRRLVLAQDTRGRVSLWDIMLCRRVYVFPESEARSKCSSVYPGVFGKDLDAIHMAISREPESVNSWCHVDTRVGALTVHLDESRVWSAEVHVDEVEGVTSDVIQAMGEHERVNIGQWMLKRLFLTYARSRVKRGPITRKEATLLNRWAAQIPAGAVVSARPALLGAQQPQTPQESTERGSQNIPPSMNKSATTSQVPVLPSLNIGDADQSSKDTDSSEPRREIPPSQASQLRSSLNEIGINGSSPVLLSASVDSSSALSPNTKRSSTYTENDADTDTDERATTKSSSSATNGASDDSAHLSRIGSPAPGPPRVMNSPGHHHNPSIDAAPNAIPPSLQQQQQQQQEGVPKRSEDGESANNSGSAGKFMHRLRSMRVRKQKSTQSSQANSNGSGSATSTGNTNSMTVPTLPPSNRTISSPDKVSGPAARPDPPPKTVERDEFAEWAGPRYPTDTERTLALLQAPPAPWEQLYSPVICPRLPLPRNVVIQFYQNHLDASEPFAIYRNTVTAVAVPTQDDISMSAFRVTDDPLLSFELAMPAWLTDFLLFNRLPPSYQEPSKVSFILSPLPSATLPPFPNPNARLVANRMLRARKLAVYVVDKLALPLMLQPAQNYISAVESCIRTYGQQGKVSAELLAATNDSRYVDIFTAAGETLTDPEREALADLVIWREVMQRRKTSGDNAQPETPEYVGRPDLYLDLFCKDKKLLPKHTLATIKAHIWKSSGDVQVHYDWAEFVKKRVATAQGLAVKLQQ</sequence>
<feature type="repeat" description="WD" evidence="4">
    <location>
        <begin position="224"/>
        <end position="265"/>
    </location>
</feature>
<dbReference type="PRINTS" id="PR00320">
    <property type="entry name" value="GPROTEINBRPT"/>
</dbReference>
<dbReference type="PROSITE" id="PS00678">
    <property type="entry name" value="WD_REPEATS_1"/>
    <property type="match status" value="2"/>
</dbReference>
<dbReference type="Pfam" id="PF11816">
    <property type="entry name" value="DUF3337"/>
    <property type="match status" value="2"/>
</dbReference>
<dbReference type="SMART" id="SM00320">
    <property type="entry name" value="WD40"/>
    <property type="match status" value="6"/>
</dbReference>
<evidence type="ECO:0000256" key="5">
    <source>
        <dbReference type="SAM" id="MobiDB-lite"/>
    </source>
</evidence>
<feature type="compositionally biased region" description="Polar residues" evidence="5">
    <location>
        <begin position="1120"/>
        <end position="1129"/>
    </location>
</feature>
<name>A0A9W8HSR2_9FUNG</name>
<feature type="compositionally biased region" description="Basic residues" evidence="5">
    <location>
        <begin position="1076"/>
        <end position="1089"/>
    </location>
</feature>
<feature type="repeat" description="WD" evidence="4">
    <location>
        <begin position="181"/>
        <end position="212"/>
    </location>
</feature>
<dbReference type="PANTHER" id="PTHR19862:SF14">
    <property type="entry name" value="WD REPEAT-CONTAINING PROTEIN 48"/>
    <property type="match status" value="1"/>
</dbReference>
<feature type="region of interest" description="Disordered" evidence="5">
    <location>
        <begin position="875"/>
        <end position="941"/>
    </location>
</feature>
<dbReference type="InterPro" id="IPR015943">
    <property type="entry name" value="WD40/YVTN_repeat-like_dom_sf"/>
</dbReference>
<feature type="region of interest" description="Disordered" evidence="5">
    <location>
        <begin position="538"/>
        <end position="586"/>
    </location>
</feature>
<dbReference type="InterPro" id="IPR021772">
    <property type="entry name" value="WDR48/Bun107"/>
</dbReference>
<feature type="region of interest" description="Disordered" evidence="5">
    <location>
        <begin position="23"/>
        <end position="80"/>
    </location>
</feature>
<keyword evidence="7" id="KW-1185">Reference proteome</keyword>
<dbReference type="OrthoDB" id="2421129at2759"/>
<dbReference type="GO" id="GO:0043130">
    <property type="term" value="F:ubiquitin binding"/>
    <property type="evidence" value="ECO:0007669"/>
    <property type="project" value="TreeGrafter"/>
</dbReference>
<feature type="compositionally biased region" description="Polar residues" evidence="5">
    <location>
        <begin position="877"/>
        <end position="906"/>
    </location>
</feature>
<feature type="repeat" description="WD" evidence="4">
    <location>
        <begin position="275"/>
        <end position="316"/>
    </location>
</feature>
<dbReference type="SUPFAM" id="SSF50978">
    <property type="entry name" value="WD40 repeat-like"/>
    <property type="match status" value="1"/>
</dbReference>
<dbReference type="GO" id="GO:0000724">
    <property type="term" value="P:double-strand break repair via homologous recombination"/>
    <property type="evidence" value="ECO:0007669"/>
    <property type="project" value="TreeGrafter"/>
</dbReference>
<dbReference type="PROSITE" id="PS50082">
    <property type="entry name" value="WD_REPEATS_2"/>
    <property type="match status" value="5"/>
</dbReference>
<feature type="region of interest" description="Disordered" evidence="5">
    <location>
        <begin position="964"/>
        <end position="1157"/>
    </location>
</feature>
<organism evidence="6 7">
    <name type="scientific">Coemansia interrupta</name>
    <dbReference type="NCBI Taxonomy" id="1126814"/>
    <lineage>
        <taxon>Eukaryota</taxon>
        <taxon>Fungi</taxon>
        <taxon>Fungi incertae sedis</taxon>
        <taxon>Zoopagomycota</taxon>
        <taxon>Kickxellomycotina</taxon>
        <taxon>Kickxellomycetes</taxon>
        <taxon>Kickxellales</taxon>
        <taxon>Kickxellaceae</taxon>
        <taxon>Coemansia</taxon>
    </lineage>
</organism>
<feature type="compositionally biased region" description="Polar residues" evidence="5">
    <location>
        <begin position="555"/>
        <end position="586"/>
    </location>
</feature>
<keyword evidence="2 4" id="KW-0853">WD repeat</keyword>
<feature type="repeat" description="WD" evidence="4">
    <location>
        <begin position="317"/>
        <end position="358"/>
    </location>
</feature>
<evidence type="ECO:0000313" key="6">
    <source>
        <dbReference type="EMBL" id="KAJ2787549.1"/>
    </source>
</evidence>
<dbReference type="PANTHER" id="PTHR19862">
    <property type="entry name" value="WD REPEAT-CONTAINING PROTEIN 48"/>
    <property type="match status" value="1"/>
</dbReference>
<comment type="caution">
    <text evidence="6">The sequence shown here is derived from an EMBL/GenBank/DDBJ whole genome shotgun (WGS) entry which is preliminary data.</text>
</comment>
<feature type="region of interest" description="Disordered" evidence="5">
    <location>
        <begin position="619"/>
        <end position="687"/>
    </location>
</feature>
<dbReference type="InterPro" id="IPR001680">
    <property type="entry name" value="WD40_rpt"/>
</dbReference>
<evidence type="ECO:0000256" key="1">
    <source>
        <dbReference type="ARBA" id="ARBA00006917"/>
    </source>
</evidence>
<keyword evidence="3" id="KW-0677">Repeat</keyword>
<evidence type="ECO:0000256" key="2">
    <source>
        <dbReference type="ARBA" id="ARBA00022574"/>
    </source>
</evidence>
<feature type="region of interest" description="Disordered" evidence="5">
    <location>
        <begin position="149"/>
        <end position="174"/>
    </location>
</feature>
<gene>
    <name evidence="6" type="ORF">GGI15_000629</name>
</gene>
<feature type="repeat" description="WD" evidence="4">
    <location>
        <begin position="103"/>
        <end position="137"/>
    </location>
</feature>
<dbReference type="Pfam" id="PF00400">
    <property type="entry name" value="WD40"/>
    <property type="match status" value="6"/>
</dbReference>
<feature type="compositionally biased region" description="Polar residues" evidence="5">
    <location>
        <begin position="68"/>
        <end position="80"/>
    </location>
</feature>
<feature type="compositionally biased region" description="Polar residues" evidence="5">
    <location>
        <begin position="994"/>
        <end position="1004"/>
    </location>
</feature>
<proteinExistence type="inferred from homology"/>
<dbReference type="Proteomes" id="UP001140172">
    <property type="component" value="Unassembled WGS sequence"/>
</dbReference>
<feature type="compositionally biased region" description="Polar residues" evidence="5">
    <location>
        <begin position="661"/>
        <end position="684"/>
    </location>
</feature>
<reference evidence="6" key="1">
    <citation type="submission" date="2022-07" db="EMBL/GenBank/DDBJ databases">
        <title>Phylogenomic reconstructions and comparative analyses of Kickxellomycotina fungi.</title>
        <authorList>
            <person name="Reynolds N.K."/>
            <person name="Stajich J.E."/>
            <person name="Barry K."/>
            <person name="Grigoriev I.V."/>
            <person name="Crous P."/>
            <person name="Smith M.E."/>
        </authorList>
    </citation>
    <scope>NUCLEOTIDE SEQUENCE</scope>
    <source>
        <strain evidence="6">BCRC 34489</strain>
    </source>
</reference>
<dbReference type="InterPro" id="IPR020472">
    <property type="entry name" value="WD40_PAC1"/>
</dbReference>
<feature type="compositionally biased region" description="Low complexity" evidence="5">
    <location>
        <begin position="1090"/>
        <end position="1112"/>
    </location>
</feature>
<dbReference type="InterPro" id="IPR036322">
    <property type="entry name" value="WD40_repeat_dom_sf"/>
</dbReference>
<evidence type="ECO:0000256" key="3">
    <source>
        <dbReference type="ARBA" id="ARBA00022737"/>
    </source>
</evidence>
<comment type="similarity">
    <text evidence="1">Belongs to the WD repeat WDR48 family.</text>
</comment>
<dbReference type="Gene3D" id="2.130.10.10">
    <property type="entry name" value="YVTN repeat-like/Quinoprotein amine dehydrogenase"/>
    <property type="match status" value="2"/>
</dbReference>
<dbReference type="PROSITE" id="PS50294">
    <property type="entry name" value="WD_REPEATS_REGION"/>
    <property type="match status" value="2"/>
</dbReference>
<dbReference type="InterPro" id="IPR051246">
    <property type="entry name" value="WDR48"/>
</dbReference>
<dbReference type="EMBL" id="JANBUM010000019">
    <property type="protein sequence ID" value="KAJ2787549.1"/>
    <property type="molecule type" value="Genomic_DNA"/>
</dbReference>
<dbReference type="CDD" id="cd00200">
    <property type="entry name" value="WD40"/>
    <property type="match status" value="1"/>
</dbReference>
<feature type="compositionally biased region" description="Basic and acidic residues" evidence="5">
    <location>
        <begin position="919"/>
        <end position="933"/>
    </location>
</feature>
<evidence type="ECO:0000256" key="4">
    <source>
        <dbReference type="PROSITE-ProRule" id="PRU00221"/>
    </source>
</evidence>
<dbReference type="InterPro" id="IPR019775">
    <property type="entry name" value="WD40_repeat_CS"/>
</dbReference>
<evidence type="ECO:0008006" key="8">
    <source>
        <dbReference type="Google" id="ProtNLM"/>
    </source>
</evidence>
<protein>
    <recommendedName>
        <fullName evidence="8">WD40 repeat-like protein</fullName>
    </recommendedName>
</protein>
<accession>A0A9W8HSR2</accession>
<evidence type="ECO:0000313" key="7">
    <source>
        <dbReference type="Proteomes" id="UP001140172"/>
    </source>
</evidence>